<dbReference type="AlphaFoldDB" id="K2G3L1"/>
<dbReference type="GO" id="GO:0008173">
    <property type="term" value="F:RNA methyltransferase activity"/>
    <property type="evidence" value="ECO:0007669"/>
    <property type="project" value="InterPro"/>
</dbReference>
<reference evidence="9" key="1">
    <citation type="journal article" date="2012" name="Science">
        <title>Fermentation, hydrogen, and sulfur metabolism in multiple uncultivated bacterial phyla.</title>
        <authorList>
            <person name="Wrighton K.C."/>
            <person name="Thomas B.C."/>
            <person name="Sharon I."/>
            <person name="Miller C.S."/>
            <person name="Castelle C.J."/>
            <person name="VerBerkmoes N.C."/>
            <person name="Wilkins M.J."/>
            <person name="Hettich R.L."/>
            <person name="Lipton M.S."/>
            <person name="Williams K.H."/>
            <person name="Long P.E."/>
            <person name="Banfield J.F."/>
        </authorList>
    </citation>
    <scope>NUCLEOTIDE SEQUENCE [LARGE SCALE GENOMIC DNA]</scope>
</reference>
<name>K2G3L1_9BACT</name>
<keyword evidence="2" id="KW-0963">Cytoplasm</keyword>
<dbReference type="PANTHER" id="PTHR22807">
    <property type="entry name" value="NOP2 YEAST -RELATED NOL1/NOP2/FMU SUN DOMAIN-CONTAINING"/>
    <property type="match status" value="1"/>
</dbReference>
<feature type="active site" description="Nucleophile" evidence="7">
    <location>
        <position position="243"/>
    </location>
</feature>
<gene>
    <name evidence="9" type="primary">yebU</name>
    <name evidence="9" type="ORF">ACD_2C00264G0002</name>
</gene>
<comment type="caution">
    <text evidence="7">Lacks conserved residue(s) required for the propagation of feature annotation.</text>
</comment>
<evidence type="ECO:0000259" key="8">
    <source>
        <dbReference type="PROSITE" id="PS51686"/>
    </source>
</evidence>
<dbReference type="InterPro" id="IPR001678">
    <property type="entry name" value="MeTrfase_RsmB-F_NOP2_dom"/>
</dbReference>
<evidence type="ECO:0000313" key="9">
    <source>
        <dbReference type="EMBL" id="EKE28917.1"/>
    </source>
</evidence>
<dbReference type="Pfam" id="PF17125">
    <property type="entry name" value="Methyltr_RsmF_N"/>
    <property type="match status" value="1"/>
</dbReference>
<comment type="similarity">
    <text evidence="1 7">Belongs to the class I-like SAM-binding methyltransferase superfamily. RsmB/NOP family.</text>
</comment>
<evidence type="ECO:0000256" key="2">
    <source>
        <dbReference type="ARBA" id="ARBA00022490"/>
    </source>
</evidence>
<dbReference type="GO" id="GO:0001510">
    <property type="term" value="P:RNA methylation"/>
    <property type="evidence" value="ECO:0007669"/>
    <property type="project" value="InterPro"/>
</dbReference>
<keyword evidence="5 7" id="KW-0949">S-adenosyl-L-methionine</keyword>
<evidence type="ECO:0000256" key="5">
    <source>
        <dbReference type="ARBA" id="ARBA00022691"/>
    </source>
</evidence>
<dbReference type="Pfam" id="PF01189">
    <property type="entry name" value="Methyltr_RsmB-F"/>
    <property type="match status" value="1"/>
</dbReference>
<dbReference type="SUPFAM" id="SSF53335">
    <property type="entry name" value="S-adenosyl-L-methionine-dependent methyltransferases"/>
    <property type="match status" value="1"/>
</dbReference>
<dbReference type="EC" id="2.1.1.-" evidence="9"/>
<organism evidence="9">
    <name type="scientific">uncultured bacterium</name>
    <name type="common">gcode 4</name>
    <dbReference type="NCBI Taxonomy" id="1234023"/>
    <lineage>
        <taxon>Bacteria</taxon>
        <taxon>environmental samples</taxon>
    </lineage>
</organism>
<dbReference type="InterPro" id="IPR023267">
    <property type="entry name" value="RCMT"/>
</dbReference>
<protein>
    <submittedName>
        <fullName evidence="9">YebU</fullName>
        <ecNumber evidence="9">2.1.1.-</ecNumber>
    </submittedName>
</protein>
<dbReference type="InterPro" id="IPR029063">
    <property type="entry name" value="SAM-dependent_MTases_sf"/>
</dbReference>
<evidence type="ECO:0000256" key="1">
    <source>
        <dbReference type="ARBA" id="ARBA00007494"/>
    </source>
</evidence>
<dbReference type="InterPro" id="IPR018314">
    <property type="entry name" value="RsmB/NOL1/NOP2-like_CS"/>
</dbReference>
<dbReference type="PRINTS" id="PR02008">
    <property type="entry name" value="RCMTFAMILY"/>
</dbReference>
<keyword evidence="6 7" id="KW-0694">RNA-binding</keyword>
<evidence type="ECO:0000256" key="3">
    <source>
        <dbReference type="ARBA" id="ARBA00022603"/>
    </source>
</evidence>
<accession>K2G3L1</accession>
<dbReference type="GO" id="GO:0003723">
    <property type="term" value="F:RNA binding"/>
    <property type="evidence" value="ECO:0007669"/>
    <property type="project" value="UniProtKB-UniRule"/>
</dbReference>
<evidence type="ECO:0000256" key="7">
    <source>
        <dbReference type="PROSITE-ProRule" id="PRU01023"/>
    </source>
</evidence>
<dbReference type="EMBL" id="AMFJ01000264">
    <property type="protein sequence ID" value="EKE28917.1"/>
    <property type="molecule type" value="Genomic_DNA"/>
</dbReference>
<dbReference type="PROSITE" id="PS51686">
    <property type="entry name" value="SAM_MT_RSMB_NOP"/>
    <property type="match status" value="1"/>
</dbReference>
<feature type="binding site" evidence="7">
    <location>
        <position position="146"/>
    </location>
    <ligand>
        <name>S-adenosyl-L-methionine</name>
        <dbReference type="ChEBI" id="CHEBI:59789"/>
    </ligand>
</feature>
<dbReference type="Gene3D" id="3.30.70.1170">
    <property type="entry name" value="Sun protein, domain 3"/>
    <property type="match status" value="1"/>
</dbReference>
<dbReference type="Gene3D" id="3.40.50.150">
    <property type="entry name" value="Vaccinia Virus protein VP39"/>
    <property type="match status" value="1"/>
</dbReference>
<evidence type="ECO:0000256" key="6">
    <source>
        <dbReference type="ARBA" id="ARBA00022884"/>
    </source>
</evidence>
<dbReference type="PROSITE" id="PS01153">
    <property type="entry name" value="NOL1_NOP2_SUN"/>
    <property type="match status" value="1"/>
</dbReference>
<dbReference type="PANTHER" id="PTHR22807:SF30">
    <property type="entry name" value="28S RRNA (CYTOSINE(4447)-C(5))-METHYLTRANSFERASE-RELATED"/>
    <property type="match status" value="1"/>
</dbReference>
<dbReference type="InterPro" id="IPR031341">
    <property type="entry name" value="Methyltr_RsmF_N"/>
</dbReference>
<keyword evidence="3 7" id="KW-0489">Methyltransferase</keyword>
<dbReference type="InterPro" id="IPR049560">
    <property type="entry name" value="MeTrfase_RsmB-F_NOP2_cat"/>
</dbReference>
<keyword evidence="4 7" id="KW-0808">Transferase</keyword>
<evidence type="ECO:0000256" key="4">
    <source>
        <dbReference type="ARBA" id="ARBA00022679"/>
    </source>
</evidence>
<comment type="caution">
    <text evidence="9">The sequence shown here is derived from an EMBL/GenBank/DDBJ whole genome shotgun (WGS) entry which is preliminary data.</text>
</comment>
<feature type="binding site" evidence="7">
    <location>
        <position position="190"/>
    </location>
    <ligand>
        <name>S-adenosyl-L-methionine</name>
        <dbReference type="ChEBI" id="CHEBI:59789"/>
    </ligand>
</feature>
<proteinExistence type="inferred from homology"/>
<sequence length="451" mass="54345">MNTKFSEYFRENFFPDESDLNVFLNSLSKNLTKTLRVNTNKISVPDLKKRLEKQNYILKPTFQPNVFYVDRTADFDEYERRLGFTLEHLLGYFYIQELGASSSVHYLSEGKIDKSEYLILDMASSPGWKTTQLSEHYPNSFIVANEFDRNRTAQLICNVERMGSDNIWICNYNWQFIGRLTETFDRVLLDAPCSGEWIGFKSIEALKFWNLKNVKKIADLQKKLFESWLNSLKVWWEMLYSTCTMNKLENEWVVAWILEKHPDSFEIVFEKRFWPHVDETWGFFVCRIRKLKPIDYKFTDKEELPNRGIERLSKSEQKTFEDFLTYSGADVSDHEIFRYSNEVLAVKKSDALKEVSKRLYFFRLWKKIGKIDKNSFEPSYYFGRDFEMPKLEKYQIDSQEELDRYLRWMEIWIEVPKWLKRIVYDDIVIWIWDVGENGTIKNYFPKIWMRK</sequence>
<feature type="domain" description="SAM-dependent MTase RsmB/NOP-type" evidence="8">
    <location>
        <begin position="23"/>
        <end position="291"/>
    </location>
</feature>